<dbReference type="AlphaFoldDB" id="A0AAD9R8T8"/>
<gene>
    <name evidence="2" type="ORF">KPH14_003225</name>
</gene>
<evidence type="ECO:0000313" key="3">
    <source>
        <dbReference type="Proteomes" id="UP001258017"/>
    </source>
</evidence>
<keyword evidence="1" id="KW-0732">Signal</keyword>
<protein>
    <submittedName>
        <fullName evidence="2">Uncharacterized protein</fullName>
    </submittedName>
</protein>
<evidence type="ECO:0000313" key="2">
    <source>
        <dbReference type="EMBL" id="KAK2575190.1"/>
    </source>
</evidence>
<proteinExistence type="predicted"/>
<comment type="caution">
    <text evidence="2">The sequence shown here is derived from an EMBL/GenBank/DDBJ whole genome shotgun (WGS) entry which is preliminary data.</text>
</comment>
<evidence type="ECO:0000256" key="1">
    <source>
        <dbReference type="SAM" id="SignalP"/>
    </source>
</evidence>
<dbReference type="EMBL" id="JAIFRP010004508">
    <property type="protein sequence ID" value="KAK2575190.1"/>
    <property type="molecule type" value="Genomic_DNA"/>
</dbReference>
<keyword evidence="3" id="KW-1185">Reference proteome</keyword>
<feature type="signal peptide" evidence="1">
    <location>
        <begin position="1"/>
        <end position="18"/>
    </location>
</feature>
<organism evidence="2 3">
    <name type="scientific">Odynerus spinipes</name>
    <dbReference type="NCBI Taxonomy" id="1348599"/>
    <lineage>
        <taxon>Eukaryota</taxon>
        <taxon>Metazoa</taxon>
        <taxon>Ecdysozoa</taxon>
        <taxon>Arthropoda</taxon>
        <taxon>Hexapoda</taxon>
        <taxon>Insecta</taxon>
        <taxon>Pterygota</taxon>
        <taxon>Neoptera</taxon>
        <taxon>Endopterygota</taxon>
        <taxon>Hymenoptera</taxon>
        <taxon>Apocrita</taxon>
        <taxon>Aculeata</taxon>
        <taxon>Vespoidea</taxon>
        <taxon>Vespidae</taxon>
        <taxon>Eumeninae</taxon>
        <taxon>Odynerus</taxon>
    </lineage>
</organism>
<feature type="chain" id="PRO_5042109208" evidence="1">
    <location>
        <begin position="19"/>
        <end position="109"/>
    </location>
</feature>
<dbReference type="Proteomes" id="UP001258017">
    <property type="component" value="Unassembled WGS sequence"/>
</dbReference>
<reference evidence="2" key="1">
    <citation type="submission" date="2021-08" db="EMBL/GenBank/DDBJ databases">
        <authorList>
            <person name="Misof B."/>
            <person name="Oliver O."/>
            <person name="Podsiadlowski L."/>
            <person name="Donath A."/>
            <person name="Peters R."/>
            <person name="Mayer C."/>
            <person name="Rust J."/>
            <person name="Gunkel S."/>
            <person name="Lesny P."/>
            <person name="Martin S."/>
            <person name="Oeyen J.P."/>
            <person name="Petersen M."/>
            <person name="Panagiotis P."/>
            <person name="Wilbrandt J."/>
            <person name="Tanja T."/>
        </authorList>
    </citation>
    <scope>NUCLEOTIDE SEQUENCE</scope>
    <source>
        <strain evidence="2">GBR_01_08_01A</strain>
        <tissue evidence="2">Thorax + abdomen</tissue>
    </source>
</reference>
<reference evidence="2" key="2">
    <citation type="journal article" date="2023" name="Commun. Biol.">
        <title>Intrasexual cuticular hydrocarbon dimorphism in a wasp sheds light on hydrocarbon biosynthesis genes in Hymenoptera.</title>
        <authorList>
            <person name="Moris V.C."/>
            <person name="Podsiadlowski L."/>
            <person name="Martin S."/>
            <person name="Oeyen J.P."/>
            <person name="Donath A."/>
            <person name="Petersen M."/>
            <person name="Wilbrandt J."/>
            <person name="Misof B."/>
            <person name="Liedtke D."/>
            <person name="Thamm M."/>
            <person name="Scheiner R."/>
            <person name="Schmitt T."/>
            <person name="Niehuis O."/>
        </authorList>
    </citation>
    <scope>NUCLEOTIDE SEQUENCE</scope>
    <source>
        <tissue evidence="2">Thorax + abdomen</tissue>
    </source>
</reference>
<name>A0AAD9R8T8_9HYME</name>
<sequence>MKPTSIAIFLLFVYTVAALRCVIKEKKSQEDPEIHVIHLDDGSKDSSDPEIVSFQIPDKRKREIWDSTAKVFCKSDEDCGPGEKCIAYLRCVKATKRTSEKKEIEEKPK</sequence>
<accession>A0AAD9R8T8</accession>